<evidence type="ECO:0000259" key="6">
    <source>
        <dbReference type="PROSITE" id="PS50076"/>
    </source>
</evidence>
<feature type="compositionally biased region" description="Polar residues" evidence="5">
    <location>
        <begin position="413"/>
        <end position="434"/>
    </location>
</feature>
<dbReference type="Gene3D" id="3.30.160.60">
    <property type="entry name" value="Classic Zinc Finger"/>
    <property type="match status" value="1"/>
</dbReference>
<dbReference type="CDD" id="cd06257">
    <property type="entry name" value="DnaJ"/>
    <property type="match status" value="1"/>
</dbReference>
<dbReference type="PRINTS" id="PR00625">
    <property type="entry name" value="JDOMAIN"/>
</dbReference>
<dbReference type="Pfam" id="PF21884">
    <property type="entry name" value="ZUO1-like_ZHD"/>
    <property type="match status" value="1"/>
</dbReference>
<reference evidence="9" key="1">
    <citation type="journal article" date="2016" name="Genome Announc.">
        <title>Draft genome sequences of fungus Aspergillus calidoustus.</title>
        <authorList>
            <person name="Horn F."/>
            <person name="Linde J."/>
            <person name="Mattern D.J."/>
            <person name="Walther G."/>
            <person name="Guthke R."/>
            <person name="Scherlach K."/>
            <person name="Martin K."/>
            <person name="Brakhage A.A."/>
            <person name="Petzke L."/>
            <person name="Valiante V."/>
        </authorList>
    </citation>
    <scope>NUCLEOTIDE SEQUENCE [LARGE SCALE GENOMIC DNA]</scope>
    <source>
        <strain evidence="9">SF006504</strain>
    </source>
</reference>
<dbReference type="SMART" id="SM00451">
    <property type="entry name" value="ZnF_U1"/>
    <property type="match status" value="1"/>
</dbReference>
<dbReference type="InterPro" id="IPR036869">
    <property type="entry name" value="J_dom_sf"/>
</dbReference>
<evidence type="ECO:0000256" key="1">
    <source>
        <dbReference type="ARBA" id="ARBA00022723"/>
    </source>
</evidence>
<dbReference type="InterPro" id="IPR003604">
    <property type="entry name" value="Matrin/U1-like-C_Znf_C2H2"/>
</dbReference>
<evidence type="ECO:0000313" key="8">
    <source>
        <dbReference type="EMBL" id="CEL06711.1"/>
    </source>
</evidence>
<keyword evidence="9" id="KW-1185">Reference proteome</keyword>
<evidence type="ECO:0000313" key="9">
    <source>
        <dbReference type="Proteomes" id="UP000054771"/>
    </source>
</evidence>
<name>A0A0U5G6B0_ASPCI</name>
<feature type="region of interest" description="Disordered" evidence="5">
    <location>
        <begin position="19"/>
        <end position="43"/>
    </location>
</feature>
<gene>
    <name evidence="8" type="ORF">ASPCAL09883</name>
</gene>
<keyword evidence="2 4" id="KW-0863">Zinc-finger</keyword>
<evidence type="ECO:0000256" key="2">
    <source>
        <dbReference type="ARBA" id="ARBA00022771"/>
    </source>
</evidence>
<dbReference type="SMART" id="SM00271">
    <property type="entry name" value="DnaJ"/>
    <property type="match status" value="1"/>
</dbReference>
<dbReference type="PROSITE" id="PS00636">
    <property type="entry name" value="DNAJ_1"/>
    <property type="match status" value="1"/>
</dbReference>
<dbReference type="Pfam" id="PF12171">
    <property type="entry name" value="zf-C2H2_jaz"/>
    <property type="match status" value="1"/>
</dbReference>
<dbReference type="PROSITE" id="PS50157">
    <property type="entry name" value="ZINC_FINGER_C2H2_2"/>
    <property type="match status" value="2"/>
</dbReference>
<dbReference type="SUPFAM" id="SSF57667">
    <property type="entry name" value="beta-beta-alpha zinc fingers"/>
    <property type="match status" value="1"/>
</dbReference>
<dbReference type="OrthoDB" id="5894at2759"/>
<sequence>MPLPAQILSLELGNLIQPTQLSTPDMGQGHSTPQSGSGESGGTLAEKKDYYELLELEQNASPEEIKKAYRRKALELHPDRNYGNVEAATNLFAEIQAAYEVLSDPQERSWYDTHRDAFLGGDGGVDTPDFSYNVRMTTSADILKLFSKFSPRMEFTDSPNGFYGGLRETFAQIALEEEMACRWEDTDVIEYPSFGSRDDDSQVVRRFYALWGSFSTKKSFSWKDAYRLSEAPDRRVRRLMEKENKRMREAAIREFNDAVRSLVGFVKKRDPRYKSYKNSLTLHHESLRQSAAAQATRSRAANQAKLGHHVLQDWAKSEELDDGVSESSEGEAEHFECIVCRKTFKSQNQFQAHERSKKHTKAVKQLRWEMKLQDEELDLREVSTTDVDHTLPFAKGFVDDEPVATAPIHPELTQGQSQDIPNGSNDSPSTTGSIHGSDEDDKQADRVEELTGSEYEQDYAPRDVFEERLDRRSSLSQQEQNISLDDLSRGLSASRLTEAPSASKAKIGKAKQKRAKKAQLAETKSDSTACSICNAPFPSRNKLFSHIKQNHGRR</sequence>
<dbReference type="GO" id="GO:0003676">
    <property type="term" value="F:nucleic acid binding"/>
    <property type="evidence" value="ECO:0007669"/>
    <property type="project" value="InterPro"/>
</dbReference>
<dbReference type="InterPro" id="IPR036236">
    <property type="entry name" value="Znf_C2H2_sf"/>
</dbReference>
<dbReference type="Pfam" id="PF00226">
    <property type="entry name" value="DnaJ"/>
    <property type="match status" value="1"/>
</dbReference>
<dbReference type="InterPro" id="IPR022755">
    <property type="entry name" value="Znf_C2H2_jaz"/>
</dbReference>
<dbReference type="SUPFAM" id="SSF46565">
    <property type="entry name" value="Chaperone J-domain"/>
    <property type="match status" value="1"/>
</dbReference>
<evidence type="ECO:0000256" key="5">
    <source>
        <dbReference type="SAM" id="MobiDB-lite"/>
    </source>
</evidence>
<keyword evidence="3" id="KW-0862">Zinc</keyword>
<proteinExistence type="predicted"/>
<dbReference type="Proteomes" id="UP000054771">
    <property type="component" value="Unassembled WGS sequence"/>
</dbReference>
<evidence type="ECO:0000256" key="4">
    <source>
        <dbReference type="PROSITE-ProRule" id="PRU00042"/>
    </source>
</evidence>
<feature type="domain" description="J" evidence="6">
    <location>
        <begin position="49"/>
        <end position="115"/>
    </location>
</feature>
<dbReference type="PROSITE" id="PS50076">
    <property type="entry name" value="DNAJ_2"/>
    <property type="match status" value="1"/>
</dbReference>
<feature type="domain" description="C2H2-type" evidence="7">
    <location>
        <begin position="335"/>
        <end position="364"/>
    </location>
</feature>
<dbReference type="InterPro" id="IPR001623">
    <property type="entry name" value="DnaJ_domain"/>
</dbReference>
<evidence type="ECO:0000259" key="7">
    <source>
        <dbReference type="PROSITE" id="PS50157"/>
    </source>
</evidence>
<feature type="region of interest" description="Disordered" evidence="5">
    <location>
        <begin position="412"/>
        <end position="445"/>
    </location>
</feature>
<dbReference type="PANTHER" id="PTHR44029">
    <property type="entry name" value="DNAJ HOMOLOG SUBFAMILY C MEMBER 21"/>
    <property type="match status" value="1"/>
</dbReference>
<dbReference type="STRING" id="454130.A0A0U5G6B0"/>
<dbReference type="PANTHER" id="PTHR44029:SF1">
    <property type="entry name" value="DNAJ HOMOLOG SUBFAMILY C MEMBER 21"/>
    <property type="match status" value="1"/>
</dbReference>
<dbReference type="SMART" id="SM00355">
    <property type="entry name" value="ZnF_C2H2"/>
    <property type="match status" value="2"/>
</dbReference>
<dbReference type="InterPro" id="IPR013087">
    <property type="entry name" value="Znf_C2H2_type"/>
</dbReference>
<organism evidence="8 9">
    <name type="scientific">Aspergillus calidoustus</name>
    <dbReference type="NCBI Taxonomy" id="454130"/>
    <lineage>
        <taxon>Eukaryota</taxon>
        <taxon>Fungi</taxon>
        <taxon>Dikarya</taxon>
        <taxon>Ascomycota</taxon>
        <taxon>Pezizomycotina</taxon>
        <taxon>Eurotiomycetes</taxon>
        <taxon>Eurotiomycetidae</taxon>
        <taxon>Eurotiales</taxon>
        <taxon>Aspergillaceae</taxon>
        <taxon>Aspergillus</taxon>
        <taxon>Aspergillus subgen. Nidulantes</taxon>
    </lineage>
</organism>
<protein>
    <submittedName>
        <fullName evidence="8">Uncharacterized protein</fullName>
    </submittedName>
</protein>
<evidence type="ECO:0000256" key="3">
    <source>
        <dbReference type="ARBA" id="ARBA00022833"/>
    </source>
</evidence>
<keyword evidence="1" id="KW-0479">Metal-binding</keyword>
<feature type="domain" description="C2H2-type" evidence="7">
    <location>
        <begin position="528"/>
        <end position="554"/>
    </location>
</feature>
<feature type="compositionally biased region" description="Polar residues" evidence="5">
    <location>
        <begin position="19"/>
        <end position="37"/>
    </location>
</feature>
<dbReference type="EMBL" id="CDMC01000008">
    <property type="protein sequence ID" value="CEL06711.1"/>
    <property type="molecule type" value="Genomic_DNA"/>
</dbReference>
<dbReference type="InterPro" id="IPR054076">
    <property type="entry name" value="ZUO1-like_ZHD"/>
</dbReference>
<dbReference type="InterPro" id="IPR051964">
    <property type="entry name" value="Chaperone_stress_response"/>
</dbReference>
<dbReference type="GO" id="GO:0008270">
    <property type="term" value="F:zinc ion binding"/>
    <property type="evidence" value="ECO:0007669"/>
    <property type="project" value="UniProtKB-KW"/>
</dbReference>
<dbReference type="PROSITE" id="PS00028">
    <property type="entry name" value="ZINC_FINGER_C2H2_1"/>
    <property type="match status" value="2"/>
</dbReference>
<dbReference type="Gene3D" id="1.10.287.110">
    <property type="entry name" value="DnaJ domain"/>
    <property type="match status" value="1"/>
</dbReference>
<dbReference type="InterPro" id="IPR018253">
    <property type="entry name" value="DnaJ_domain_CS"/>
</dbReference>
<dbReference type="AlphaFoldDB" id="A0A0U5G6B0"/>
<accession>A0A0U5G6B0</accession>
<dbReference type="GO" id="GO:0005737">
    <property type="term" value="C:cytoplasm"/>
    <property type="evidence" value="ECO:0007669"/>
    <property type="project" value="TreeGrafter"/>
</dbReference>
<dbReference type="OMA" id="RANHEES"/>